<dbReference type="EMBL" id="CP048685">
    <property type="protein sequence ID" value="QPJ63622.1"/>
    <property type="molecule type" value="Genomic_DNA"/>
</dbReference>
<dbReference type="CDD" id="cd15482">
    <property type="entry name" value="Sialidase_non-viral"/>
    <property type="match status" value="1"/>
</dbReference>
<reference evidence="3 4" key="1">
    <citation type="submission" date="2020-02" db="EMBL/GenBank/DDBJ databases">
        <title>Genomic and physiological characterization of two novel Nitrospinaceae genera.</title>
        <authorList>
            <person name="Mueller A.J."/>
            <person name="Jung M.-Y."/>
            <person name="Strachan C.R."/>
            <person name="Herbold C.W."/>
            <person name="Kirkegaard R.H."/>
            <person name="Daims H."/>
        </authorList>
    </citation>
    <scope>NUCLEOTIDE SEQUENCE [LARGE SCALE GENOMIC DNA]</scope>
    <source>
        <strain evidence="3">EB</strain>
    </source>
</reference>
<dbReference type="PANTHER" id="PTHR43739">
    <property type="entry name" value="XYLOGLUCANASE (EUROFUNG)"/>
    <property type="match status" value="1"/>
</dbReference>
<dbReference type="InterPro" id="IPR031778">
    <property type="entry name" value="Sortilin_N"/>
</dbReference>
<gene>
    <name evidence="3" type="ORF">G3M70_17790</name>
</gene>
<organism evidence="3 4">
    <name type="scientific">Candidatus Nitronauta litoralis</name>
    <dbReference type="NCBI Taxonomy" id="2705533"/>
    <lineage>
        <taxon>Bacteria</taxon>
        <taxon>Pseudomonadati</taxon>
        <taxon>Nitrospinota/Tectimicrobiota group</taxon>
        <taxon>Nitrospinota</taxon>
        <taxon>Nitrospinia</taxon>
        <taxon>Nitrospinales</taxon>
        <taxon>Nitrospinaceae</taxon>
        <taxon>Candidatus Nitronauta</taxon>
    </lineage>
</organism>
<evidence type="ECO:0000256" key="1">
    <source>
        <dbReference type="ARBA" id="ARBA00022737"/>
    </source>
</evidence>
<dbReference type="InterPro" id="IPR052025">
    <property type="entry name" value="Xyloglucanase_GH74"/>
</dbReference>
<dbReference type="GO" id="GO:0010411">
    <property type="term" value="P:xyloglucan metabolic process"/>
    <property type="evidence" value="ECO:0007669"/>
    <property type="project" value="TreeGrafter"/>
</dbReference>
<evidence type="ECO:0000313" key="4">
    <source>
        <dbReference type="Proteomes" id="UP000594688"/>
    </source>
</evidence>
<accession>A0A7T0BZT1</accession>
<dbReference type="PANTHER" id="PTHR43739:SF5">
    <property type="entry name" value="EXO-ALPHA-SIALIDASE"/>
    <property type="match status" value="1"/>
</dbReference>
<keyword evidence="1" id="KW-0677">Repeat</keyword>
<dbReference type="Proteomes" id="UP000594688">
    <property type="component" value="Chromosome"/>
</dbReference>
<evidence type="ECO:0000259" key="2">
    <source>
        <dbReference type="Pfam" id="PF15902"/>
    </source>
</evidence>
<dbReference type="Gene3D" id="2.130.10.10">
    <property type="entry name" value="YVTN repeat-like/Quinoprotein amine dehydrogenase"/>
    <property type="match status" value="1"/>
</dbReference>
<proteinExistence type="predicted"/>
<dbReference type="SUPFAM" id="SSF110296">
    <property type="entry name" value="Oligoxyloglucan reducing end-specific cellobiohydrolase"/>
    <property type="match status" value="1"/>
</dbReference>
<dbReference type="KEGG" id="nli:G3M70_17790"/>
<sequence length="359" mass="40236">MKDVFLSVSTEKGLFLFSSDLERNNWEMRGPLLKGWSVSDTLFDFRKKPRIYAAVNSPFYGPGIHLSEDLGDSWREIKNPPQYPQDSPYEIESIWTIVPGTRDQPDTFYTGVDPAGIFVSHDCGEHWELLDGLSGHPSREEWMGGKGGLCCHSVLVDPQNPARLWAGISAVGVFRSDDDGKTWSTKNEGLEIVIEGKTHKEIGSCVHRLILDPTNSEKLYQQNHRGVFRSNDAGDTWQRIESGLPHKFGFPMVINPNDPGTLFIVPQESDEYRVIPDGNLRVYRSVDSGDTWQALTNGLPQQSFTGVLRQAMTVDGLDRCGVYFGTISGQVHYSTNNGDQWQTLPCQLPRINAVSVFIK</sequence>
<dbReference type="AlphaFoldDB" id="A0A7T0BZT1"/>
<dbReference type="InterPro" id="IPR015943">
    <property type="entry name" value="WD40/YVTN_repeat-like_dom_sf"/>
</dbReference>
<feature type="domain" description="Sortilin N-terminal" evidence="2">
    <location>
        <begin position="173"/>
        <end position="299"/>
    </location>
</feature>
<protein>
    <submittedName>
        <fullName evidence="3">Exo-alpha-sialidase</fullName>
    </submittedName>
</protein>
<name>A0A7T0BZT1_9BACT</name>
<dbReference type="Pfam" id="PF15902">
    <property type="entry name" value="Sortilin-Vps10"/>
    <property type="match status" value="1"/>
</dbReference>
<evidence type="ECO:0000313" key="3">
    <source>
        <dbReference type="EMBL" id="QPJ63622.1"/>
    </source>
</evidence>